<feature type="region of interest" description="Disordered" evidence="2">
    <location>
        <begin position="399"/>
        <end position="520"/>
    </location>
</feature>
<dbReference type="RefSeq" id="WP_036625120.1">
    <property type="nucleotide sequence ID" value="NZ_JAKOBR010000001.1"/>
</dbReference>
<dbReference type="InterPro" id="IPR052258">
    <property type="entry name" value="Diverse_Func_Domain-Protein"/>
</dbReference>
<keyword evidence="3" id="KW-0812">Transmembrane</keyword>
<feature type="transmembrane region" description="Helical" evidence="3">
    <location>
        <begin position="52"/>
        <end position="69"/>
    </location>
</feature>
<name>A0A090YR58_PAEMA</name>
<reference evidence="4 5" key="1">
    <citation type="submission" date="2014-04" db="EMBL/GenBank/DDBJ databases">
        <authorList>
            <person name="Bishop-Lilly K.A."/>
            <person name="Broomall S.M."/>
            <person name="Chain P.S."/>
            <person name="Chertkov O."/>
            <person name="Coyne S.R."/>
            <person name="Daligault H.E."/>
            <person name="Davenport K.W."/>
            <person name="Erkkila T."/>
            <person name="Frey K.G."/>
            <person name="Gibbons H.S."/>
            <person name="Gu W."/>
            <person name="Jaissle J."/>
            <person name="Johnson S.L."/>
            <person name="Koroleva G.I."/>
            <person name="Ladner J.T."/>
            <person name="Lo C.-C."/>
            <person name="Minogue T.D."/>
            <person name="Munk C."/>
            <person name="Palacios G.F."/>
            <person name="Redden C.L."/>
            <person name="Rosenzweig C.N."/>
            <person name="Scholz M.B."/>
            <person name="Teshima H."/>
            <person name="Xu Y."/>
        </authorList>
    </citation>
    <scope>NUCLEOTIDE SEQUENCE [LARGE SCALE GENOMIC DNA]</scope>
    <source>
        <strain evidence="4 5">8244</strain>
    </source>
</reference>
<keyword evidence="5" id="KW-1185">Reference proteome</keyword>
<feature type="compositionally biased region" description="Gly residues" evidence="2">
    <location>
        <begin position="422"/>
        <end position="477"/>
    </location>
</feature>
<dbReference type="GeneID" id="77008910"/>
<dbReference type="OrthoDB" id="2380672at2"/>
<keyword evidence="3" id="KW-0472">Membrane</keyword>
<protein>
    <submittedName>
        <fullName evidence="4">Uncharacterized protein</fullName>
    </submittedName>
</protein>
<evidence type="ECO:0000313" key="4">
    <source>
        <dbReference type="EMBL" id="KFN00920.1"/>
    </source>
</evidence>
<evidence type="ECO:0000313" key="5">
    <source>
        <dbReference type="Proteomes" id="UP000029278"/>
    </source>
</evidence>
<organism evidence="4 5">
    <name type="scientific">Paenibacillus macerans</name>
    <name type="common">Bacillus macerans</name>
    <dbReference type="NCBI Taxonomy" id="44252"/>
    <lineage>
        <taxon>Bacteria</taxon>
        <taxon>Bacillati</taxon>
        <taxon>Bacillota</taxon>
        <taxon>Bacilli</taxon>
        <taxon>Bacillales</taxon>
        <taxon>Paenibacillaceae</taxon>
        <taxon>Paenibacillus</taxon>
    </lineage>
</organism>
<evidence type="ECO:0000256" key="1">
    <source>
        <dbReference type="SAM" id="Coils"/>
    </source>
</evidence>
<dbReference type="STRING" id="44252.DJ90_4404"/>
<dbReference type="Proteomes" id="UP000029278">
    <property type="component" value="Unassembled WGS sequence"/>
</dbReference>
<dbReference type="HOGENOM" id="CLU_484709_0_0_9"/>
<feature type="coiled-coil region" evidence="1">
    <location>
        <begin position="189"/>
        <end position="246"/>
    </location>
</feature>
<gene>
    <name evidence="4" type="ORF">DJ90_4404</name>
</gene>
<dbReference type="AlphaFoldDB" id="A0A090YR58"/>
<dbReference type="PANTHER" id="PTHR37612:SF20">
    <property type="entry name" value="PER-HEXAMER REPEAT PROTEIN 5-RELATED"/>
    <property type="match status" value="1"/>
</dbReference>
<accession>A0A090YR58</accession>
<comment type="caution">
    <text evidence="4">The sequence shown here is derived from an EMBL/GenBank/DDBJ whole genome shotgun (WGS) entry which is preliminary data.</text>
</comment>
<proteinExistence type="predicted"/>
<dbReference type="PATRIC" id="fig|44252.3.peg.4650"/>
<evidence type="ECO:0000256" key="2">
    <source>
        <dbReference type="SAM" id="MobiDB-lite"/>
    </source>
</evidence>
<dbReference type="PANTHER" id="PTHR37612">
    <property type="entry name" value="FIBROIN HEAVY CHAIN FIB-H LIKE PROTEIN"/>
    <property type="match status" value="1"/>
</dbReference>
<keyword evidence="3" id="KW-1133">Transmembrane helix</keyword>
<keyword evidence="1" id="KW-0175">Coiled coil</keyword>
<dbReference type="EMBL" id="JMQA01000039">
    <property type="protein sequence ID" value="KFN00920.1"/>
    <property type="molecule type" value="Genomic_DNA"/>
</dbReference>
<feature type="transmembrane region" description="Helical" evidence="3">
    <location>
        <begin position="139"/>
        <end position="157"/>
    </location>
</feature>
<feature type="transmembrane region" description="Helical" evidence="3">
    <location>
        <begin position="23"/>
        <end position="40"/>
    </location>
</feature>
<sequence length="562" mass="59150">METIYRQLDVVRRRIRRFRGLDGLRYGLLTGLAAALVWLAAGRLWPLEYGKIAAAASLILCTAGGWVWGRLRRVSVILAAQTMDRPEAGQERLDLMTTALAYAKLQTFPAQLEREQAEEYGAAFVRDIKQRLPLPRRRVWRIPAVLGLLAALLLAILPNPMDQRVAQAREERAWINAQKEETNGQIAELDRLKLDMKAKEALAKELSELRRALETSRKPGEALKNVEETMKRLREMSEKLELRQQARTEWLKRWDAHPLTGKLANALRDKSTAELTKQAEAFRKQLSGLTEQEREELADKLKRIAEAAPPDNERAKELADALKKAAAAVKEGQQLSTDQALANLNEVMLQNMRAVEASSGQADAAAALASALAEQGLGLAENMQASGLAVSDTWSMGGSAEQLAAGGGPGMGQEGPAADSGPGAGQGSGAGGAAGTGPGAGAGSGSGSGSGSGGGGAGAGQGQGGGNGAGAGLGSGGRALVTTPRDLAGSGNGNVKQDGGPATGGSVQRGGTSPVFDGVSRPYEEVYSDYAAEAKESLKRGDLPQSLQSLVENYFIEIDPGS</sequence>
<evidence type="ECO:0000256" key="3">
    <source>
        <dbReference type="SAM" id="Phobius"/>
    </source>
</evidence>